<evidence type="ECO:0000256" key="3">
    <source>
        <dbReference type="RuleBase" id="RU000363"/>
    </source>
</evidence>
<dbReference type="Proteomes" id="UP001430377">
    <property type="component" value="Unassembled WGS sequence"/>
</dbReference>
<comment type="caution">
    <text evidence="5">The sequence shown here is derived from an EMBL/GenBank/DDBJ whole genome shotgun (WGS) entry which is preliminary data.</text>
</comment>
<dbReference type="AlphaFoldDB" id="A0AAW4PWA2"/>
<organism evidence="5 6">
    <name type="scientific">Haloarcula rubra</name>
    <dbReference type="NCBI Taxonomy" id="2487747"/>
    <lineage>
        <taxon>Archaea</taxon>
        <taxon>Methanobacteriati</taxon>
        <taxon>Methanobacteriota</taxon>
        <taxon>Stenosarchaea group</taxon>
        <taxon>Halobacteria</taxon>
        <taxon>Halobacteriales</taxon>
        <taxon>Haloarculaceae</taxon>
        <taxon>Haloarcula</taxon>
    </lineage>
</organism>
<dbReference type="Gene3D" id="3.40.50.720">
    <property type="entry name" value="NAD(P)-binding Rossmann-like Domain"/>
    <property type="match status" value="1"/>
</dbReference>
<keyword evidence="2" id="KW-0560">Oxidoreductase</keyword>
<dbReference type="EMBL" id="RKLR01000006">
    <property type="protein sequence ID" value="MBX0324389.1"/>
    <property type="molecule type" value="Genomic_DNA"/>
</dbReference>
<dbReference type="InterPro" id="IPR036291">
    <property type="entry name" value="NAD(P)-bd_dom_sf"/>
</dbReference>
<evidence type="ECO:0000256" key="2">
    <source>
        <dbReference type="ARBA" id="ARBA00023002"/>
    </source>
</evidence>
<dbReference type="PROSITE" id="PS00061">
    <property type="entry name" value="ADH_SHORT"/>
    <property type="match status" value="1"/>
</dbReference>
<dbReference type="SUPFAM" id="SSF51735">
    <property type="entry name" value="NAD(P)-binding Rossmann-fold domains"/>
    <property type="match status" value="1"/>
</dbReference>
<dbReference type="InterPro" id="IPR020904">
    <property type="entry name" value="Sc_DH/Rdtase_CS"/>
</dbReference>
<sequence length="270" mass="29578">MGKSTRSAEIRSRRTALVTGASRGIGYELTKLFARDGYDVVLVARSHDRLQQIGTELEESHDITATVISQDLSVPEAAEELYDATTAQGIRVDTLVNNAGIATYGRFYETEWERYRESLQLNLVTVTELSWRFARPMCERGTGQILNVSSVSGLYPTPKAAVYAAAKSYLISFSVALANELAEDGVTVSVLCPRETDTAILEKGGIQHSALPENDLLDPETVAQSGYTGLQQGDTIVVPGGIREKLLYHLPRVLPKSMVASTARDHWETE</sequence>
<protein>
    <submittedName>
        <fullName evidence="5">SDR family oxidoreductase</fullName>
    </submittedName>
</protein>
<dbReference type="InterPro" id="IPR057326">
    <property type="entry name" value="KR_dom"/>
</dbReference>
<feature type="domain" description="Ketoreductase" evidence="4">
    <location>
        <begin position="14"/>
        <end position="203"/>
    </location>
</feature>
<evidence type="ECO:0000256" key="1">
    <source>
        <dbReference type="ARBA" id="ARBA00006484"/>
    </source>
</evidence>
<reference evidence="5 6" key="1">
    <citation type="submission" date="2021-06" db="EMBL/GenBank/DDBJ databases">
        <title>Halomicroarcula sp. a new haloarchaeum isolated from saline soil.</title>
        <authorList>
            <person name="Duran-Viseras A."/>
            <person name="Sanchez-Porro C."/>
            <person name="Ventosa A."/>
        </authorList>
    </citation>
    <scope>NUCLEOTIDE SEQUENCE [LARGE SCALE GENOMIC DNA]</scope>
    <source>
        <strain evidence="5 6">F13</strain>
    </source>
</reference>
<dbReference type="RefSeq" id="WP_220619343.1">
    <property type="nucleotide sequence ID" value="NZ_RKLR01000006.1"/>
</dbReference>
<accession>A0AAW4PWA2</accession>
<dbReference type="InterPro" id="IPR002347">
    <property type="entry name" value="SDR_fam"/>
</dbReference>
<dbReference type="PANTHER" id="PTHR44196">
    <property type="entry name" value="DEHYDROGENASE/REDUCTASE SDR FAMILY MEMBER 7B"/>
    <property type="match status" value="1"/>
</dbReference>
<proteinExistence type="inferred from homology"/>
<gene>
    <name evidence="5" type="ORF">EGH21_15265</name>
</gene>
<evidence type="ECO:0000313" key="5">
    <source>
        <dbReference type="EMBL" id="MBX0324389.1"/>
    </source>
</evidence>
<dbReference type="PANTHER" id="PTHR44196:SF2">
    <property type="entry name" value="SHORT-CHAIN DEHYDROGENASE-RELATED"/>
    <property type="match status" value="1"/>
</dbReference>
<dbReference type="PRINTS" id="PR00081">
    <property type="entry name" value="GDHRDH"/>
</dbReference>
<dbReference type="PRINTS" id="PR00080">
    <property type="entry name" value="SDRFAMILY"/>
</dbReference>
<dbReference type="Pfam" id="PF00106">
    <property type="entry name" value="adh_short"/>
    <property type="match status" value="1"/>
</dbReference>
<dbReference type="CDD" id="cd05233">
    <property type="entry name" value="SDR_c"/>
    <property type="match status" value="1"/>
</dbReference>
<name>A0AAW4PWA2_9EURY</name>
<dbReference type="GO" id="GO:0016491">
    <property type="term" value="F:oxidoreductase activity"/>
    <property type="evidence" value="ECO:0007669"/>
    <property type="project" value="UniProtKB-KW"/>
</dbReference>
<evidence type="ECO:0000313" key="6">
    <source>
        <dbReference type="Proteomes" id="UP001430377"/>
    </source>
</evidence>
<comment type="similarity">
    <text evidence="1 3">Belongs to the short-chain dehydrogenases/reductases (SDR) family.</text>
</comment>
<keyword evidence="6" id="KW-1185">Reference proteome</keyword>
<dbReference type="GO" id="GO:0016020">
    <property type="term" value="C:membrane"/>
    <property type="evidence" value="ECO:0007669"/>
    <property type="project" value="TreeGrafter"/>
</dbReference>
<dbReference type="PIRSF" id="PIRSF000126">
    <property type="entry name" value="11-beta-HSD1"/>
    <property type="match status" value="1"/>
</dbReference>
<dbReference type="SMART" id="SM00822">
    <property type="entry name" value="PKS_KR"/>
    <property type="match status" value="1"/>
</dbReference>
<evidence type="ECO:0000259" key="4">
    <source>
        <dbReference type="SMART" id="SM00822"/>
    </source>
</evidence>